<sequence length="34" mass="4119">MKYLHFMVQMEKRLILLKISVNYVKSVVCIHILK</sequence>
<organism evidence="1">
    <name type="scientific">Podoviridae sp. ctZkC8</name>
    <dbReference type="NCBI Taxonomy" id="2825259"/>
    <lineage>
        <taxon>Viruses</taxon>
        <taxon>Duplodnaviria</taxon>
        <taxon>Heunggongvirae</taxon>
        <taxon>Uroviricota</taxon>
        <taxon>Caudoviricetes</taxon>
    </lineage>
</organism>
<name>A0A8S5UC39_9CAUD</name>
<protein>
    <submittedName>
        <fullName evidence="1">Uncharacterized protein</fullName>
    </submittedName>
</protein>
<reference evidence="1" key="1">
    <citation type="journal article" date="2021" name="Proc. Natl. Acad. Sci. U.S.A.">
        <title>A Catalog of Tens of Thousands of Viruses from Human Metagenomes Reveals Hidden Associations with Chronic Diseases.</title>
        <authorList>
            <person name="Tisza M.J."/>
            <person name="Buck C.B."/>
        </authorList>
    </citation>
    <scope>NUCLEOTIDE SEQUENCE</scope>
    <source>
        <strain evidence="1">CtZkC8</strain>
    </source>
</reference>
<dbReference type="EMBL" id="BK016062">
    <property type="protein sequence ID" value="DAF92063.1"/>
    <property type="molecule type" value="Genomic_DNA"/>
</dbReference>
<evidence type="ECO:0000313" key="1">
    <source>
        <dbReference type="EMBL" id="DAF92063.1"/>
    </source>
</evidence>
<accession>A0A8S5UC39</accession>
<proteinExistence type="predicted"/>